<feature type="DNA-binding region" description="Homeobox" evidence="5">
    <location>
        <begin position="86"/>
        <end position="153"/>
    </location>
</feature>
<keyword evidence="2 5" id="KW-0238">DNA-binding</keyword>
<dbReference type="SMART" id="SM00389">
    <property type="entry name" value="HOX"/>
    <property type="match status" value="1"/>
</dbReference>
<dbReference type="Proteomes" id="UP000053447">
    <property type="component" value="Unassembled WGS sequence"/>
</dbReference>
<dbReference type="STRING" id="1408657.A0A0W4ZVY1"/>
<dbReference type="GeneID" id="28938535"/>
<feature type="domain" description="Homeobox" evidence="8">
    <location>
        <begin position="84"/>
        <end position="152"/>
    </location>
</feature>
<dbReference type="EMBL" id="LFWA01000001">
    <property type="protein sequence ID" value="KTW32528.1"/>
    <property type="molecule type" value="Genomic_DNA"/>
</dbReference>
<evidence type="ECO:0000313" key="9">
    <source>
        <dbReference type="EMBL" id="KTW32528.1"/>
    </source>
</evidence>
<dbReference type="GO" id="GO:0005634">
    <property type="term" value="C:nucleus"/>
    <property type="evidence" value="ECO:0007669"/>
    <property type="project" value="UniProtKB-SubCell"/>
</dbReference>
<dbReference type="GO" id="GO:0006357">
    <property type="term" value="P:regulation of transcription by RNA polymerase II"/>
    <property type="evidence" value="ECO:0007669"/>
    <property type="project" value="TreeGrafter"/>
</dbReference>
<evidence type="ECO:0000256" key="5">
    <source>
        <dbReference type="PROSITE-ProRule" id="PRU00108"/>
    </source>
</evidence>
<evidence type="ECO:0000256" key="3">
    <source>
        <dbReference type="ARBA" id="ARBA00023155"/>
    </source>
</evidence>
<dbReference type="Pfam" id="PF00046">
    <property type="entry name" value="Homeodomain"/>
    <property type="match status" value="1"/>
</dbReference>
<evidence type="ECO:0000256" key="1">
    <source>
        <dbReference type="ARBA" id="ARBA00004123"/>
    </source>
</evidence>
<evidence type="ECO:0000256" key="7">
    <source>
        <dbReference type="SAM" id="MobiDB-lite"/>
    </source>
</evidence>
<organism evidence="9 10">
    <name type="scientific">Pneumocystis jirovecii (strain RU7)</name>
    <name type="common">Human pneumocystis pneumonia agent</name>
    <dbReference type="NCBI Taxonomy" id="1408657"/>
    <lineage>
        <taxon>Eukaryota</taxon>
        <taxon>Fungi</taxon>
        <taxon>Dikarya</taxon>
        <taxon>Ascomycota</taxon>
        <taxon>Taphrinomycotina</taxon>
        <taxon>Pneumocystomycetes</taxon>
        <taxon>Pneumocystaceae</taxon>
        <taxon>Pneumocystis</taxon>
    </lineage>
</organism>
<gene>
    <name evidence="9" type="ORF">T551_00013</name>
</gene>
<dbReference type="CDD" id="cd00086">
    <property type="entry name" value="homeodomain"/>
    <property type="match status" value="1"/>
</dbReference>
<feature type="region of interest" description="Disordered" evidence="7">
    <location>
        <begin position="40"/>
        <end position="68"/>
    </location>
</feature>
<feature type="region of interest" description="Disordered" evidence="7">
    <location>
        <begin position="244"/>
        <end position="266"/>
    </location>
</feature>
<evidence type="ECO:0000259" key="8">
    <source>
        <dbReference type="PROSITE" id="PS50071"/>
    </source>
</evidence>
<evidence type="ECO:0000313" key="10">
    <source>
        <dbReference type="Proteomes" id="UP000053447"/>
    </source>
</evidence>
<evidence type="ECO:0000256" key="6">
    <source>
        <dbReference type="RuleBase" id="RU000682"/>
    </source>
</evidence>
<dbReference type="InterPro" id="IPR001356">
    <property type="entry name" value="HD"/>
</dbReference>
<reference evidence="10" key="1">
    <citation type="journal article" date="2016" name="Nat. Commun.">
        <title>Genome analysis of three Pneumocystis species reveals adaptation mechanisms to life exclusively in mammalian hosts.</title>
        <authorList>
            <person name="Ma L."/>
            <person name="Chen Z."/>
            <person name="Huang D.W."/>
            <person name="Kutty G."/>
            <person name="Ishihara M."/>
            <person name="Wang H."/>
            <person name="Abouelleil A."/>
            <person name="Bishop L."/>
            <person name="Davey E."/>
            <person name="Deng R."/>
            <person name="Deng X."/>
            <person name="Fan L."/>
            <person name="Fantoni G."/>
            <person name="Fitzgerald M."/>
            <person name="Gogineni E."/>
            <person name="Goldberg J.M."/>
            <person name="Handley G."/>
            <person name="Hu X."/>
            <person name="Huber C."/>
            <person name="Jiao X."/>
            <person name="Jones K."/>
            <person name="Levin J.Z."/>
            <person name="Liu Y."/>
            <person name="Macdonald P."/>
            <person name="Melnikov A."/>
            <person name="Raley C."/>
            <person name="Sassi M."/>
            <person name="Sherman B.T."/>
            <person name="Song X."/>
            <person name="Sykes S."/>
            <person name="Tran B."/>
            <person name="Walsh L."/>
            <person name="Xia Y."/>
            <person name="Yang J."/>
            <person name="Young S."/>
            <person name="Zeng Q."/>
            <person name="Zheng X."/>
            <person name="Stephens R."/>
            <person name="Nusbaum C."/>
            <person name="Birren B.W."/>
            <person name="Azadi P."/>
            <person name="Lempicki R.A."/>
            <person name="Cuomo C.A."/>
            <person name="Kovacs J.A."/>
        </authorList>
    </citation>
    <scope>NUCLEOTIDE SEQUENCE [LARGE SCALE GENOMIC DNA]</scope>
    <source>
        <strain evidence="10">RU7</strain>
    </source>
</reference>
<dbReference type="PANTHER" id="PTHR24324:SF5">
    <property type="entry name" value="HEMATOPOIETICALLY-EXPRESSED HOMEOBOX PROTEIN HHEX"/>
    <property type="match status" value="1"/>
</dbReference>
<sequence>MHFPSGIPQKAILLECKAKKDVSADSLLKDCMLNSYGVTESEKTDSFSGFGALKTPEASQSSEDQESNLLASALDSQVGLPEVSRQKRRRRRTAPQELAILEEEYLKDERPNLLNRERIAAKINSMSTSEDKMGSREIQIWFQNKRQAMRRQTSCSVLSNVHLGTVSSSQATKQSCHREVDVRFQQHIEHRISSFKRIPSLRLWTNEGGKAQVMFNILRENKNTYGIYKDNDGKLEGKYASYSMGKENVPPVSEKNEKSEMGEDEMEECARSLVGLARGW</sequence>
<keyword evidence="3 5" id="KW-0371">Homeobox</keyword>
<comment type="subcellular location">
    <subcellularLocation>
        <location evidence="1 5 6">Nucleus</location>
    </subcellularLocation>
</comment>
<dbReference type="OrthoDB" id="6159439at2759"/>
<dbReference type="PANTHER" id="PTHR24324">
    <property type="entry name" value="HOMEOBOX PROTEIN HHEX"/>
    <property type="match status" value="1"/>
</dbReference>
<dbReference type="InterPro" id="IPR051000">
    <property type="entry name" value="Homeobox_DNA-bind_prot"/>
</dbReference>
<dbReference type="AlphaFoldDB" id="A0A0W4ZVY1"/>
<dbReference type="PROSITE" id="PS50071">
    <property type="entry name" value="HOMEOBOX_2"/>
    <property type="match status" value="1"/>
</dbReference>
<protein>
    <recommendedName>
        <fullName evidence="8">Homeobox domain-containing protein</fullName>
    </recommendedName>
</protein>
<dbReference type="VEuPathDB" id="FungiDB:T551_00013"/>
<proteinExistence type="predicted"/>
<evidence type="ECO:0000256" key="4">
    <source>
        <dbReference type="ARBA" id="ARBA00023242"/>
    </source>
</evidence>
<feature type="compositionally biased region" description="Polar residues" evidence="7">
    <location>
        <begin position="57"/>
        <end position="68"/>
    </location>
</feature>
<evidence type="ECO:0000256" key="2">
    <source>
        <dbReference type="ARBA" id="ARBA00023125"/>
    </source>
</evidence>
<keyword evidence="4 5" id="KW-0539">Nucleus</keyword>
<dbReference type="Gene3D" id="1.10.10.60">
    <property type="entry name" value="Homeodomain-like"/>
    <property type="match status" value="1"/>
</dbReference>
<accession>A0A0W4ZVY1</accession>
<dbReference type="GO" id="GO:0000978">
    <property type="term" value="F:RNA polymerase II cis-regulatory region sequence-specific DNA binding"/>
    <property type="evidence" value="ECO:0007669"/>
    <property type="project" value="TreeGrafter"/>
</dbReference>
<name>A0A0W4ZVY1_PNEJ7</name>
<dbReference type="eggNOG" id="KOG0490">
    <property type="taxonomic scope" value="Eukaryota"/>
</dbReference>
<comment type="caution">
    <text evidence="9">The sequence shown here is derived from an EMBL/GenBank/DDBJ whole genome shotgun (WGS) entry which is preliminary data.</text>
</comment>
<keyword evidence="10" id="KW-1185">Reference proteome</keyword>
<dbReference type="SUPFAM" id="SSF46689">
    <property type="entry name" value="Homeodomain-like"/>
    <property type="match status" value="1"/>
</dbReference>
<dbReference type="RefSeq" id="XP_018231220.1">
    <property type="nucleotide sequence ID" value="XM_018372280.1"/>
</dbReference>
<dbReference type="GO" id="GO:0030154">
    <property type="term" value="P:cell differentiation"/>
    <property type="evidence" value="ECO:0007669"/>
    <property type="project" value="TreeGrafter"/>
</dbReference>
<dbReference type="InterPro" id="IPR009057">
    <property type="entry name" value="Homeodomain-like_sf"/>
</dbReference>